<dbReference type="InterPro" id="IPR036388">
    <property type="entry name" value="WH-like_DNA-bd_sf"/>
</dbReference>
<evidence type="ECO:0000256" key="3">
    <source>
        <dbReference type="RuleBase" id="RU004019"/>
    </source>
</evidence>
<dbReference type="PANTHER" id="PTHR11849:SF59">
    <property type="entry name" value="ETS DOMAIN-CONTAINING PROTEIN"/>
    <property type="match status" value="1"/>
</dbReference>
<feature type="domain" description="ETS" evidence="4">
    <location>
        <begin position="36"/>
        <end position="116"/>
    </location>
</feature>
<comment type="similarity">
    <text evidence="1 3">Belongs to the ETS family.</text>
</comment>
<evidence type="ECO:0000313" key="6">
    <source>
        <dbReference type="Proteomes" id="UP001159428"/>
    </source>
</evidence>
<accession>A0AAU9VWX0</accession>
<dbReference type="Pfam" id="PF00178">
    <property type="entry name" value="Ets"/>
    <property type="match status" value="1"/>
</dbReference>
<dbReference type="Gene3D" id="1.10.10.10">
    <property type="entry name" value="Winged helix-like DNA-binding domain superfamily/Winged helix DNA-binding domain"/>
    <property type="match status" value="1"/>
</dbReference>
<keyword evidence="2 3" id="KW-0238">DNA-binding</keyword>
<organism evidence="5 6">
    <name type="scientific">Pocillopora meandrina</name>
    <dbReference type="NCBI Taxonomy" id="46732"/>
    <lineage>
        <taxon>Eukaryota</taxon>
        <taxon>Metazoa</taxon>
        <taxon>Cnidaria</taxon>
        <taxon>Anthozoa</taxon>
        <taxon>Hexacorallia</taxon>
        <taxon>Scleractinia</taxon>
        <taxon>Astrocoeniina</taxon>
        <taxon>Pocilloporidae</taxon>
        <taxon>Pocillopora</taxon>
    </lineage>
</organism>
<dbReference type="PRINTS" id="PR00454">
    <property type="entry name" value="ETSDOMAIN"/>
</dbReference>
<dbReference type="EMBL" id="CALNXJ010000004">
    <property type="protein sequence ID" value="CAH3038144.1"/>
    <property type="molecule type" value="Genomic_DNA"/>
</dbReference>
<dbReference type="GO" id="GO:0000981">
    <property type="term" value="F:DNA-binding transcription factor activity, RNA polymerase II-specific"/>
    <property type="evidence" value="ECO:0007669"/>
    <property type="project" value="TreeGrafter"/>
</dbReference>
<protein>
    <recommendedName>
        <fullName evidence="4">ETS domain-containing protein</fullName>
    </recommendedName>
</protein>
<dbReference type="PANTHER" id="PTHR11849">
    <property type="entry name" value="ETS"/>
    <property type="match status" value="1"/>
</dbReference>
<dbReference type="InterPro" id="IPR036390">
    <property type="entry name" value="WH_DNA-bd_sf"/>
</dbReference>
<evidence type="ECO:0000256" key="2">
    <source>
        <dbReference type="ARBA" id="ARBA00023125"/>
    </source>
</evidence>
<dbReference type="InterPro" id="IPR046328">
    <property type="entry name" value="ETS_fam"/>
</dbReference>
<keyword evidence="6" id="KW-1185">Reference proteome</keyword>
<evidence type="ECO:0000313" key="5">
    <source>
        <dbReference type="EMBL" id="CAH3038144.1"/>
    </source>
</evidence>
<evidence type="ECO:0000259" key="4">
    <source>
        <dbReference type="PROSITE" id="PS50061"/>
    </source>
</evidence>
<gene>
    <name evidence="5" type="ORF">PMEA_00021544</name>
</gene>
<keyword evidence="3" id="KW-0539">Nucleus</keyword>
<evidence type="ECO:0000256" key="1">
    <source>
        <dbReference type="ARBA" id="ARBA00005562"/>
    </source>
</evidence>
<name>A0AAU9VWX0_9CNID</name>
<dbReference type="GO" id="GO:0030154">
    <property type="term" value="P:cell differentiation"/>
    <property type="evidence" value="ECO:0007669"/>
    <property type="project" value="TreeGrafter"/>
</dbReference>
<comment type="caution">
    <text evidence="5">The sequence shown here is derived from an EMBL/GenBank/DDBJ whole genome shotgun (WGS) entry which is preliminary data.</text>
</comment>
<dbReference type="InterPro" id="IPR000418">
    <property type="entry name" value="Ets_dom"/>
</dbReference>
<comment type="subcellular location">
    <subcellularLocation>
        <location evidence="3">Nucleus</location>
    </subcellularLocation>
</comment>
<dbReference type="GO" id="GO:0005634">
    <property type="term" value="C:nucleus"/>
    <property type="evidence" value="ECO:0007669"/>
    <property type="project" value="UniProtKB-SubCell"/>
</dbReference>
<dbReference type="PROSITE" id="PS50061">
    <property type="entry name" value="ETS_DOMAIN_3"/>
    <property type="match status" value="1"/>
</dbReference>
<proteinExistence type="inferred from homology"/>
<dbReference type="SMART" id="SM00413">
    <property type="entry name" value="ETS"/>
    <property type="match status" value="1"/>
</dbReference>
<sequence length="209" mass="24479">MTLFVKSEGNMDCCFSGSESPCFNNGVLLDKLWKTSKLFKFLLDHLSLQRYQSIISWEGADGEFVIRRPDQVALLWGERNCRPNMTYQKFSRAMRYYYHKKVLTKIRGRKYAYKFNFKELEVQYGYYRSKAYPASKSHTESYAIPSSYDAFHYSDSINNFPAAMGFISNSSYGYPATMEFASNGRYEIPVNTHGFQFFKNDVRFQNAEM</sequence>
<dbReference type="SUPFAM" id="SSF46785">
    <property type="entry name" value="Winged helix' DNA-binding domain"/>
    <property type="match status" value="1"/>
</dbReference>
<reference evidence="5 6" key="1">
    <citation type="submission" date="2022-05" db="EMBL/GenBank/DDBJ databases">
        <authorList>
            <consortium name="Genoscope - CEA"/>
            <person name="William W."/>
        </authorList>
    </citation>
    <scope>NUCLEOTIDE SEQUENCE [LARGE SCALE GENOMIC DNA]</scope>
</reference>
<dbReference type="GO" id="GO:0043565">
    <property type="term" value="F:sequence-specific DNA binding"/>
    <property type="evidence" value="ECO:0007669"/>
    <property type="project" value="InterPro"/>
</dbReference>
<dbReference type="AlphaFoldDB" id="A0AAU9VWX0"/>
<dbReference type="Proteomes" id="UP001159428">
    <property type="component" value="Unassembled WGS sequence"/>
</dbReference>